<organism evidence="1">
    <name type="scientific">Ensete ventricosum</name>
    <name type="common">Abyssinian banana</name>
    <name type="synonym">Musa ensete</name>
    <dbReference type="NCBI Taxonomy" id="4639"/>
    <lineage>
        <taxon>Eukaryota</taxon>
        <taxon>Viridiplantae</taxon>
        <taxon>Streptophyta</taxon>
        <taxon>Embryophyta</taxon>
        <taxon>Tracheophyta</taxon>
        <taxon>Spermatophyta</taxon>
        <taxon>Magnoliopsida</taxon>
        <taxon>Liliopsida</taxon>
        <taxon>Zingiberales</taxon>
        <taxon>Musaceae</taxon>
        <taxon>Ensete</taxon>
    </lineage>
</organism>
<dbReference type="Proteomes" id="UP000290560">
    <property type="component" value="Unassembled WGS sequence"/>
</dbReference>
<dbReference type="EMBL" id="KV875464">
    <property type="protein sequence ID" value="RZR70825.1"/>
    <property type="molecule type" value="Genomic_DNA"/>
</dbReference>
<accession>A0A444DNE2</accession>
<proteinExistence type="predicted"/>
<reference evidence="1" key="1">
    <citation type="journal article" date="2018" name="Data Brief">
        <title>Genome sequence data from 17 accessions of Ensete ventricosum, a staple food crop for millions in Ethiopia.</title>
        <authorList>
            <person name="Yemataw Z."/>
            <person name="Muzemil S."/>
            <person name="Ambachew D."/>
            <person name="Tripathi L."/>
            <person name="Tesfaye K."/>
            <person name="Chala A."/>
            <person name="Farbos A."/>
            <person name="O'Neill P."/>
            <person name="Moore K."/>
            <person name="Grant M."/>
            <person name="Studholme D.J."/>
        </authorList>
    </citation>
    <scope>NUCLEOTIDE SEQUENCE [LARGE SCALE GENOMIC DNA]</scope>
    <source>
        <tissue evidence="1">Leaf</tissue>
    </source>
</reference>
<protein>
    <submittedName>
        <fullName evidence="1">Uncharacterized protein</fullName>
    </submittedName>
</protein>
<sequence>MSKVNLVVFLPTSSPRTSKEQAINTPPNLLISISASLSQATRKTRIAKASEDLANHELVQESFLGSDSHGFHHLPHEFPASCRSKASWGGAAAEGSCQFHLPGPAAGPCDAFGAIRLP</sequence>
<evidence type="ECO:0000313" key="1">
    <source>
        <dbReference type="EMBL" id="RZR70825.1"/>
    </source>
</evidence>
<name>A0A444DNE2_ENSVE</name>
<gene>
    <name evidence="1" type="ORF">BHM03_00001809</name>
</gene>
<dbReference type="AlphaFoldDB" id="A0A444DNE2"/>